<feature type="chain" id="PRO_5011765193" description="DUF2059 domain-containing protein" evidence="1">
    <location>
        <begin position="32"/>
        <end position="283"/>
    </location>
</feature>
<dbReference type="EMBL" id="FNPR01000002">
    <property type="protein sequence ID" value="SDY54933.1"/>
    <property type="molecule type" value="Genomic_DNA"/>
</dbReference>
<dbReference type="AlphaFoldDB" id="A0A1H3KRZ4"/>
<reference evidence="3 4" key="1">
    <citation type="submission" date="2016-10" db="EMBL/GenBank/DDBJ databases">
        <authorList>
            <person name="de Groot N.N."/>
        </authorList>
    </citation>
    <scope>NUCLEOTIDE SEQUENCE [LARGE SCALE GENOMIC DNA]</scope>
    <source>
        <strain evidence="3 4">DSM 24677</strain>
    </source>
</reference>
<sequence>MTRVFFSKLSVLAIGALCAVALISVQSGAKAEANSARLEAFLEVTGFDVALESMRVGAANAPQILGMEAQDFGLQWTALADQVFEPALIRKDAKQLLAQALSDEMLAHAAGFYASDLGMRLVEVENAAHSAEDGADDYARGEALVADMVAEGSARLALLKRMNHAIDPENIGTQAAQEVQIRFLLAASDAGVINRIDEATLRGLMEEQAAEMAVEIEASALASAARIYEGFSDADVEAYAEALEDPVMQKVYELMNGVQYALMANRYEKLALRMAELSPGQEL</sequence>
<dbReference type="GeneID" id="78124776"/>
<feature type="domain" description="DUF2059" evidence="2">
    <location>
        <begin position="89"/>
        <end position="132"/>
    </location>
</feature>
<proteinExistence type="predicted"/>
<gene>
    <name evidence="3" type="ORF">SAMN05444486_102716</name>
</gene>
<organism evidence="3 4">
    <name type="scientific">Lentibacter algarum</name>
    <dbReference type="NCBI Taxonomy" id="576131"/>
    <lineage>
        <taxon>Bacteria</taxon>
        <taxon>Pseudomonadati</taxon>
        <taxon>Pseudomonadota</taxon>
        <taxon>Alphaproteobacteria</taxon>
        <taxon>Rhodobacterales</taxon>
        <taxon>Roseobacteraceae</taxon>
        <taxon>Lentibacter</taxon>
    </lineage>
</organism>
<evidence type="ECO:0000313" key="4">
    <source>
        <dbReference type="Proteomes" id="UP000199026"/>
    </source>
</evidence>
<name>A0A1H3KRZ4_9RHOB</name>
<evidence type="ECO:0000256" key="1">
    <source>
        <dbReference type="SAM" id="SignalP"/>
    </source>
</evidence>
<dbReference type="RefSeq" id="WP_089890900.1">
    <property type="nucleotide sequence ID" value="NZ_FNPR01000002.1"/>
</dbReference>
<feature type="signal peptide" evidence="1">
    <location>
        <begin position="1"/>
        <end position="31"/>
    </location>
</feature>
<dbReference type="Proteomes" id="UP000199026">
    <property type="component" value="Unassembled WGS sequence"/>
</dbReference>
<dbReference type="Pfam" id="PF09832">
    <property type="entry name" value="DUF2059"/>
    <property type="match status" value="1"/>
</dbReference>
<protein>
    <recommendedName>
        <fullName evidence="2">DUF2059 domain-containing protein</fullName>
    </recommendedName>
</protein>
<evidence type="ECO:0000313" key="3">
    <source>
        <dbReference type="EMBL" id="SDY54933.1"/>
    </source>
</evidence>
<dbReference type="OrthoDB" id="7830101at2"/>
<keyword evidence="4" id="KW-1185">Reference proteome</keyword>
<accession>A0A1H3KRZ4</accession>
<evidence type="ECO:0000259" key="2">
    <source>
        <dbReference type="Pfam" id="PF09832"/>
    </source>
</evidence>
<keyword evidence="1" id="KW-0732">Signal</keyword>
<dbReference type="STRING" id="576131.SAMN05444486_102716"/>
<dbReference type="InterPro" id="IPR018637">
    <property type="entry name" value="DUF2059"/>
</dbReference>